<feature type="compositionally biased region" description="Basic and acidic residues" evidence="2">
    <location>
        <begin position="676"/>
        <end position="691"/>
    </location>
</feature>
<evidence type="ECO:0000256" key="1">
    <source>
        <dbReference type="SAM" id="Coils"/>
    </source>
</evidence>
<organism evidence="3">
    <name type="scientific">Guillardia theta</name>
    <name type="common">Cryptophyte</name>
    <name type="synonym">Cryptomonas phi</name>
    <dbReference type="NCBI Taxonomy" id="55529"/>
    <lineage>
        <taxon>Eukaryota</taxon>
        <taxon>Cryptophyceae</taxon>
        <taxon>Pyrenomonadales</taxon>
        <taxon>Geminigeraceae</taxon>
        <taxon>Guillardia</taxon>
    </lineage>
</organism>
<feature type="region of interest" description="Disordered" evidence="2">
    <location>
        <begin position="139"/>
        <end position="209"/>
    </location>
</feature>
<name>A0A7S4PHU1_GUITH</name>
<proteinExistence type="predicted"/>
<feature type="compositionally biased region" description="Polar residues" evidence="2">
    <location>
        <begin position="184"/>
        <end position="196"/>
    </location>
</feature>
<feature type="coiled-coil region" evidence="1">
    <location>
        <begin position="439"/>
        <end position="592"/>
    </location>
</feature>
<evidence type="ECO:0000256" key="2">
    <source>
        <dbReference type="SAM" id="MobiDB-lite"/>
    </source>
</evidence>
<feature type="region of interest" description="Disordered" evidence="2">
    <location>
        <begin position="658"/>
        <end position="709"/>
    </location>
</feature>
<dbReference type="Gene3D" id="1.10.287.1490">
    <property type="match status" value="1"/>
</dbReference>
<dbReference type="AlphaFoldDB" id="A0A7S4PHU1"/>
<feature type="compositionally biased region" description="Basic and acidic residues" evidence="2">
    <location>
        <begin position="782"/>
        <end position="793"/>
    </location>
</feature>
<keyword evidence="1" id="KW-0175">Coiled coil</keyword>
<accession>A0A7S4PHU1</accession>
<feature type="compositionally biased region" description="Basic and acidic residues" evidence="2">
    <location>
        <begin position="811"/>
        <end position="825"/>
    </location>
</feature>
<gene>
    <name evidence="3" type="ORF">GTHE00462_LOCUS35719</name>
</gene>
<feature type="region of interest" description="Disordered" evidence="2">
    <location>
        <begin position="1"/>
        <end position="37"/>
    </location>
</feature>
<feature type="region of interest" description="Disordered" evidence="2">
    <location>
        <begin position="907"/>
        <end position="926"/>
    </location>
</feature>
<feature type="coiled-coil region" evidence="1">
    <location>
        <begin position="317"/>
        <end position="410"/>
    </location>
</feature>
<evidence type="ECO:0000313" key="3">
    <source>
        <dbReference type="EMBL" id="CAE2335229.1"/>
    </source>
</evidence>
<feature type="compositionally biased region" description="Polar residues" evidence="2">
    <location>
        <begin position="794"/>
        <end position="810"/>
    </location>
</feature>
<sequence length="926" mass="105429">MSGESDEDLSYNLGSDSSEEEDVIRTPNSRKQKTVGFVDTARQGGNAVSIKDLSLLGYSAATSIGAGPKSLPTSREGIQPIKGGGDAPQRRAAWEATGSPVTQISADLEEVSIRGHSQHVPLSIAAQEVISPVLSNATLSTSPTQQVRDRSPLPPLPLRTPVKKSLEQTAESDRQDESALLSPQGLQTSHPVTNFLNRPGQPQVASRSLSDLMSKKNLFSSVGFSGEQKAHQKSLTDIKMSIVGPSDLNKKEVQTGREKLIYLETPEAERSEGERRRSRILELMRVEAEKESFQHKQRVLQLLEMLRQAESTAKEENSFNETLVKELQKKIQEAEDEKESLNTQLKTLERQYASLDEQFQTLEEQTAGMEEMHQNMEELQARMSERDEKIADLEEKLRRSLESQSHAERQLKESEIFKSDQMLEIERLQESSQLFTKESREMNKVVTSLKNEIATLEEALSSKMEEIERARSEARKYKMSMDSLEVELQNSRSESSSLRSQLEMVSQEREDLREETVRLKDVINVRKREAAELQESEEKFKSEVERRDRSLRFMQGRLDALESENEQLQSEIVNYRKQLKNMEQENRTTSARCAQLEGWMTSLQTSRSDHTYFDNGQETYRTEMNRASQNLSNTFNAMPKKQLSLDLHQLNRPLEDQQVQVTARQQPVEHVGGKQTAREETFLSSRRHDNEAESSSNSKRPTSKEAMAEARAQELFKAIQEQNAERAEREKRKSRMSNSSGAPYAHGGTFGSSASQDQRPTPYMHGESEAEDAAVAMRTRSKFRDVRSAEERQTCSSEPPVQVEHNNSNPREPHTDDTPVKRSNEAKPVQEGFSFTSFQEIDNYTRNLQQQLLSLNQEKQMMESQLTKLVSKGFLKTGEERRHKLDLERGLEEVSKQIVSLRRQVRKLEGNSLNPKPMQEYSVLER</sequence>
<feature type="region of interest" description="Disordered" evidence="2">
    <location>
        <begin position="64"/>
        <end position="98"/>
    </location>
</feature>
<reference evidence="3" key="1">
    <citation type="submission" date="2021-01" db="EMBL/GenBank/DDBJ databases">
        <authorList>
            <person name="Corre E."/>
            <person name="Pelletier E."/>
            <person name="Niang G."/>
            <person name="Scheremetjew M."/>
            <person name="Finn R."/>
            <person name="Kale V."/>
            <person name="Holt S."/>
            <person name="Cochrane G."/>
            <person name="Meng A."/>
            <person name="Brown T."/>
            <person name="Cohen L."/>
        </authorList>
    </citation>
    <scope>NUCLEOTIDE SEQUENCE</scope>
    <source>
        <strain evidence="3">CCMP 2712</strain>
    </source>
</reference>
<dbReference type="EMBL" id="HBKN01045641">
    <property type="protein sequence ID" value="CAE2335229.1"/>
    <property type="molecule type" value="Transcribed_RNA"/>
</dbReference>
<protein>
    <submittedName>
        <fullName evidence="3">Uncharacterized protein</fullName>
    </submittedName>
</protein>
<feature type="region of interest" description="Disordered" evidence="2">
    <location>
        <begin position="722"/>
        <end position="827"/>
    </location>
</feature>